<comment type="caution">
    <text evidence="7">The sequence shown here is derived from an EMBL/GenBank/DDBJ whole genome shotgun (WGS) entry which is preliminary data.</text>
</comment>
<keyword evidence="8" id="KW-1185">Reference proteome</keyword>
<dbReference type="Gene3D" id="1.10.357.10">
    <property type="entry name" value="Tetracycline Repressor, domain 2"/>
    <property type="match status" value="1"/>
</dbReference>
<dbReference type="SUPFAM" id="SSF46689">
    <property type="entry name" value="Homeodomain-like"/>
    <property type="match status" value="1"/>
</dbReference>
<dbReference type="EMBL" id="JARHTQ010000005">
    <property type="protein sequence ID" value="MDF2255960.1"/>
    <property type="molecule type" value="Genomic_DNA"/>
</dbReference>
<evidence type="ECO:0000256" key="4">
    <source>
        <dbReference type="PROSITE-ProRule" id="PRU00335"/>
    </source>
</evidence>
<dbReference type="InterPro" id="IPR001647">
    <property type="entry name" value="HTH_TetR"/>
</dbReference>
<reference evidence="7 8" key="1">
    <citation type="submission" date="2023-03" db="EMBL/GenBank/DDBJ databases">
        <title>Draft genome sequence of type strain Streptomyces ferralitis JCM 14344.</title>
        <authorList>
            <person name="Klaysubun C."/>
            <person name="Duangmal K."/>
        </authorList>
    </citation>
    <scope>NUCLEOTIDE SEQUENCE [LARGE SCALE GENOMIC DNA]</scope>
    <source>
        <strain evidence="7 8">JCM 14344</strain>
    </source>
</reference>
<name>A0ABT5YYU6_9ACTN</name>
<sequence>MRREIRDAADRLFMQRGISAVALKDVAAEVGISKAAIYHYFDAKDDLVRFVFGDRAEQSAVPFQEIADSGDDPETKLRRFTALRISQPNNPPTLSVSDLRSPRGLLPRPATLA</sequence>
<evidence type="ECO:0000256" key="5">
    <source>
        <dbReference type="SAM" id="MobiDB-lite"/>
    </source>
</evidence>
<proteinExistence type="predicted"/>
<evidence type="ECO:0000256" key="1">
    <source>
        <dbReference type="ARBA" id="ARBA00023015"/>
    </source>
</evidence>
<evidence type="ECO:0000256" key="3">
    <source>
        <dbReference type="ARBA" id="ARBA00023163"/>
    </source>
</evidence>
<organism evidence="7 8">
    <name type="scientific">Streptantibioticus ferralitis</name>
    <dbReference type="NCBI Taxonomy" id="236510"/>
    <lineage>
        <taxon>Bacteria</taxon>
        <taxon>Bacillati</taxon>
        <taxon>Actinomycetota</taxon>
        <taxon>Actinomycetes</taxon>
        <taxon>Kitasatosporales</taxon>
        <taxon>Streptomycetaceae</taxon>
        <taxon>Streptantibioticus</taxon>
    </lineage>
</organism>
<feature type="compositionally biased region" description="Polar residues" evidence="5">
    <location>
        <begin position="84"/>
        <end position="98"/>
    </location>
</feature>
<accession>A0ABT5YYU6</accession>
<feature type="domain" description="HTH tetR-type" evidence="6">
    <location>
        <begin position="1"/>
        <end position="59"/>
    </location>
</feature>
<dbReference type="PROSITE" id="PS50977">
    <property type="entry name" value="HTH_TETR_2"/>
    <property type="match status" value="1"/>
</dbReference>
<feature type="DNA-binding region" description="H-T-H motif" evidence="4">
    <location>
        <begin position="22"/>
        <end position="41"/>
    </location>
</feature>
<dbReference type="Pfam" id="PF00440">
    <property type="entry name" value="TetR_N"/>
    <property type="match status" value="1"/>
</dbReference>
<evidence type="ECO:0000256" key="2">
    <source>
        <dbReference type="ARBA" id="ARBA00023125"/>
    </source>
</evidence>
<keyword evidence="1" id="KW-0805">Transcription regulation</keyword>
<dbReference type="InterPro" id="IPR009057">
    <property type="entry name" value="Homeodomain-like_sf"/>
</dbReference>
<keyword evidence="2 4" id="KW-0238">DNA-binding</keyword>
<evidence type="ECO:0000259" key="6">
    <source>
        <dbReference type="PROSITE" id="PS50977"/>
    </source>
</evidence>
<evidence type="ECO:0000313" key="8">
    <source>
        <dbReference type="Proteomes" id="UP001220022"/>
    </source>
</evidence>
<feature type="region of interest" description="Disordered" evidence="5">
    <location>
        <begin position="83"/>
        <end position="113"/>
    </location>
</feature>
<dbReference type="PANTHER" id="PTHR30055:SF234">
    <property type="entry name" value="HTH-TYPE TRANSCRIPTIONAL REGULATOR BETI"/>
    <property type="match status" value="1"/>
</dbReference>
<protein>
    <submittedName>
        <fullName evidence="7">Helix-turn-helix domain containing protein</fullName>
    </submittedName>
</protein>
<dbReference type="PRINTS" id="PR00455">
    <property type="entry name" value="HTHTETR"/>
</dbReference>
<dbReference type="PANTHER" id="PTHR30055">
    <property type="entry name" value="HTH-TYPE TRANSCRIPTIONAL REGULATOR RUTR"/>
    <property type="match status" value="1"/>
</dbReference>
<dbReference type="RefSeq" id="WP_275811421.1">
    <property type="nucleotide sequence ID" value="NZ_BAAANM010000018.1"/>
</dbReference>
<gene>
    <name evidence="7" type="ORF">P2L57_09555</name>
</gene>
<dbReference type="InterPro" id="IPR050109">
    <property type="entry name" value="HTH-type_TetR-like_transc_reg"/>
</dbReference>
<evidence type="ECO:0000313" key="7">
    <source>
        <dbReference type="EMBL" id="MDF2255960.1"/>
    </source>
</evidence>
<keyword evidence="3" id="KW-0804">Transcription</keyword>
<dbReference type="Proteomes" id="UP001220022">
    <property type="component" value="Unassembled WGS sequence"/>
</dbReference>